<keyword evidence="2" id="KW-1185">Reference proteome</keyword>
<protein>
    <submittedName>
        <fullName evidence="1">Uncharacterized protein</fullName>
    </submittedName>
</protein>
<name>A0ABS5KYK3_9ACTN</name>
<organism evidence="1 2">
    <name type="scientific">Catenulispora pinistramenti</name>
    <dbReference type="NCBI Taxonomy" id="2705254"/>
    <lineage>
        <taxon>Bacteria</taxon>
        <taxon>Bacillati</taxon>
        <taxon>Actinomycetota</taxon>
        <taxon>Actinomycetes</taxon>
        <taxon>Catenulisporales</taxon>
        <taxon>Catenulisporaceae</taxon>
        <taxon>Catenulispora</taxon>
    </lineage>
</organism>
<gene>
    <name evidence="1" type="ORF">KGQ19_30215</name>
</gene>
<sequence>MSGSFTVRVLAGSEAKDEQLKLAASNEANFPGGSYVVVTTSWNGHWSGNCQVFAAMSYTGDGWRLSDFTPTGRIGAGADSSVAQAFAKYPQVFVDIPAPPAGGKGPDEDTFDLSGKSGTATIIYAVDPSVSTGISTDMNVAAEVDCDGKARAAGRFGPR</sequence>
<reference evidence="1 2" key="1">
    <citation type="submission" date="2020-02" db="EMBL/GenBank/DDBJ databases">
        <title>Acidophilic actinobacteria isolated from forest soil.</title>
        <authorList>
            <person name="Golinska P."/>
        </authorList>
    </citation>
    <scope>NUCLEOTIDE SEQUENCE [LARGE SCALE GENOMIC DNA]</scope>
    <source>
        <strain evidence="1 2">NL8</strain>
    </source>
</reference>
<comment type="caution">
    <text evidence="1">The sequence shown here is derived from an EMBL/GenBank/DDBJ whole genome shotgun (WGS) entry which is preliminary data.</text>
</comment>
<evidence type="ECO:0000313" key="2">
    <source>
        <dbReference type="Proteomes" id="UP000730482"/>
    </source>
</evidence>
<dbReference type="Proteomes" id="UP000730482">
    <property type="component" value="Unassembled WGS sequence"/>
</dbReference>
<evidence type="ECO:0000313" key="1">
    <source>
        <dbReference type="EMBL" id="MBS2551152.1"/>
    </source>
</evidence>
<proteinExistence type="predicted"/>
<dbReference type="EMBL" id="JAAFYZ010000128">
    <property type="protein sequence ID" value="MBS2551152.1"/>
    <property type="molecule type" value="Genomic_DNA"/>
</dbReference>
<dbReference type="RefSeq" id="WP_212015253.1">
    <property type="nucleotide sequence ID" value="NZ_JAAFYZ010000128.1"/>
</dbReference>
<accession>A0ABS5KYK3</accession>